<dbReference type="Pfam" id="PF00496">
    <property type="entry name" value="SBP_bac_5"/>
    <property type="match status" value="1"/>
</dbReference>
<dbReference type="EMBL" id="VXPY01000009">
    <property type="protein sequence ID" value="MYD88888.1"/>
    <property type="molecule type" value="Genomic_DNA"/>
</dbReference>
<keyword evidence="2" id="KW-0813">Transport</keyword>
<dbReference type="PROSITE" id="PS51257">
    <property type="entry name" value="PROKAR_LIPOPROTEIN"/>
    <property type="match status" value="1"/>
</dbReference>
<accession>A0A6B1DNA2</accession>
<evidence type="ECO:0000256" key="1">
    <source>
        <dbReference type="ARBA" id="ARBA00005695"/>
    </source>
</evidence>
<evidence type="ECO:0000256" key="3">
    <source>
        <dbReference type="ARBA" id="ARBA00022729"/>
    </source>
</evidence>
<dbReference type="InterPro" id="IPR039424">
    <property type="entry name" value="SBP_5"/>
</dbReference>
<evidence type="ECO:0000256" key="4">
    <source>
        <dbReference type="SAM" id="SignalP"/>
    </source>
</evidence>
<dbReference type="SUPFAM" id="SSF53850">
    <property type="entry name" value="Periplasmic binding protein-like II"/>
    <property type="match status" value="1"/>
</dbReference>
<dbReference type="InterPro" id="IPR030678">
    <property type="entry name" value="Peptide/Ni-bd"/>
</dbReference>
<dbReference type="Gene3D" id="3.10.105.10">
    <property type="entry name" value="Dipeptide-binding Protein, Domain 3"/>
    <property type="match status" value="1"/>
</dbReference>
<keyword evidence="3 4" id="KW-0732">Signal</keyword>
<comment type="similarity">
    <text evidence="1">Belongs to the bacterial solute-binding protein 5 family.</text>
</comment>
<dbReference type="PIRSF" id="PIRSF002741">
    <property type="entry name" value="MppA"/>
    <property type="match status" value="1"/>
</dbReference>
<feature type="chain" id="PRO_5025602150" description="Solute-binding protein family 5 domain-containing protein" evidence="4">
    <location>
        <begin position="22"/>
        <end position="544"/>
    </location>
</feature>
<comment type="caution">
    <text evidence="6">The sequence shown here is derived from an EMBL/GenBank/DDBJ whole genome shotgun (WGS) entry which is preliminary data.</text>
</comment>
<dbReference type="GO" id="GO:0015833">
    <property type="term" value="P:peptide transport"/>
    <property type="evidence" value="ECO:0007669"/>
    <property type="project" value="TreeGrafter"/>
</dbReference>
<dbReference type="AlphaFoldDB" id="A0A6B1DNA2"/>
<dbReference type="PANTHER" id="PTHR30290">
    <property type="entry name" value="PERIPLASMIC BINDING COMPONENT OF ABC TRANSPORTER"/>
    <property type="match status" value="1"/>
</dbReference>
<gene>
    <name evidence="6" type="ORF">F4Y08_00915</name>
</gene>
<organism evidence="6">
    <name type="scientific">Caldilineaceae bacterium SB0662_bin_9</name>
    <dbReference type="NCBI Taxonomy" id="2605258"/>
    <lineage>
        <taxon>Bacteria</taxon>
        <taxon>Bacillati</taxon>
        <taxon>Chloroflexota</taxon>
        <taxon>Caldilineae</taxon>
        <taxon>Caldilineales</taxon>
        <taxon>Caldilineaceae</taxon>
    </lineage>
</organism>
<dbReference type="Gene3D" id="3.40.190.10">
    <property type="entry name" value="Periplasmic binding protein-like II"/>
    <property type="match status" value="1"/>
</dbReference>
<evidence type="ECO:0000313" key="6">
    <source>
        <dbReference type="EMBL" id="MYD88888.1"/>
    </source>
</evidence>
<dbReference type="GO" id="GO:0042597">
    <property type="term" value="C:periplasmic space"/>
    <property type="evidence" value="ECO:0007669"/>
    <property type="project" value="UniProtKB-ARBA"/>
</dbReference>
<feature type="signal peptide" evidence="4">
    <location>
        <begin position="1"/>
        <end position="21"/>
    </location>
</feature>
<proteinExistence type="inferred from homology"/>
<evidence type="ECO:0000259" key="5">
    <source>
        <dbReference type="Pfam" id="PF00496"/>
    </source>
</evidence>
<name>A0A6B1DNA2_9CHLR</name>
<dbReference type="PANTHER" id="PTHR30290:SF9">
    <property type="entry name" value="OLIGOPEPTIDE-BINDING PROTEIN APPA"/>
    <property type="match status" value="1"/>
</dbReference>
<evidence type="ECO:0000256" key="2">
    <source>
        <dbReference type="ARBA" id="ARBA00022448"/>
    </source>
</evidence>
<reference evidence="6" key="1">
    <citation type="submission" date="2019-09" db="EMBL/GenBank/DDBJ databases">
        <title>Characterisation of the sponge microbiome using genome-centric metagenomics.</title>
        <authorList>
            <person name="Engelberts J.P."/>
            <person name="Robbins S.J."/>
            <person name="De Goeij J.M."/>
            <person name="Aranda M."/>
            <person name="Bell S.C."/>
            <person name="Webster N.S."/>
        </authorList>
    </citation>
    <scope>NUCLEOTIDE SEQUENCE</scope>
    <source>
        <strain evidence="6">SB0662_bin_9</strain>
    </source>
</reference>
<feature type="domain" description="Solute-binding protein family 5" evidence="5">
    <location>
        <begin position="85"/>
        <end position="442"/>
    </location>
</feature>
<sequence length="544" mass="59637">MRNRHILVMLIALLLVLAGCAAPVAEETTADDGVMAPKGGDLVIAFPASSEPATLDGHIDPYQSAWLFDSFTADPLVILAPDATYQGALAESWQSIDGGLAWTFNLKAGVTFQDGTPFNAEAVKYNIERILAPETASAQMAADLGDVESIEVIDDLTVTIHYASPSVNLLDALRRVPIWSPTAAEEHGLADFDRHLVGAGPFVLEEWVPNDRIVFSRWDDYGGWNPIMDHEGPAYLDSVTINFIGEDAVRAAMLETGDAHIIRELPAANVEDYEGREGFELITGYQAGTGLQMVINIRNAPLNILELRQALHWATDQNAVNDLAYGGLYLVSDGPVNVVHPCYWTGAADMYGHDPARAAELLEEVGYTDSDGDGIREAHGVPGVEDGTPLSLRWTVLHHTEIGEVVQGQWRDVGIDLVLEQVAGPIQLERRNARDFDLMYERQRTPDPAVLELVWNSANDVEGGWAWTGFVNAELDEAVVKILQVADPAERCELAHTAQRIILENAVMLPTLSQPQFYALDDSVHGFQLSSESPYFFLHNTYIE</sequence>
<dbReference type="GO" id="GO:0043190">
    <property type="term" value="C:ATP-binding cassette (ABC) transporter complex"/>
    <property type="evidence" value="ECO:0007669"/>
    <property type="project" value="InterPro"/>
</dbReference>
<dbReference type="InterPro" id="IPR000914">
    <property type="entry name" value="SBP_5_dom"/>
</dbReference>
<protein>
    <recommendedName>
        <fullName evidence="5">Solute-binding protein family 5 domain-containing protein</fullName>
    </recommendedName>
</protein>
<dbReference type="GO" id="GO:1904680">
    <property type="term" value="F:peptide transmembrane transporter activity"/>
    <property type="evidence" value="ECO:0007669"/>
    <property type="project" value="TreeGrafter"/>
</dbReference>